<evidence type="ECO:0000259" key="3">
    <source>
        <dbReference type="PROSITE" id="PS50977"/>
    </source>
</evidence>
<dbReference type="PANTHER" id="PTHR30055">
    <property type="entry name" value="HTH-TYPE TRANSCRIPTIONAL REGULATOR RUTR"/>
    <property type="match status" value="1"/>
</dbReference>
<dbReference type="PROSITE" id="PS50977">
    <property type="entry name" value="HTH_TETR_2"/>
    <property type="match status" value="1"/>
</dbReference>
<evidence type="ECO:0000313" key="4">
    <source>
        <dbReference type="EMBL" id="GGI07547.1"/>
    </source>
</evidence>
<accession>A0ABQ2B455</accession>
<keyword evidence="1 2" id="KW-0238">DNA-binding</keyword>
<dbReference type="InterPro" id="IPR009057">
    <property type="entry name" value="Homeodomain-like_sf"/>
</dbReference>
<reference evidence="5" key="1">
    <citation type="journal article" date="2019" name="Int. J. Syst. Evol. Microbiol.">
        <title>The Global Catalogue of Microorganisms (GCM) 10K type strain sequencing project: providing services to taxonomists for standard genome sequencing and annotation.</title>
        <authorList>
            <consortium name="The Broad Institute Genomics Platform"/>
            <consortium name="The Broad Institute Genome Sequencing Center for Infectious Disease"/>
            <person name="Wu L."/>
            <person name="Ma J."/>
        </authorList>
    </citation>
    <scope>NUCLEOTIDE SEQUENCE [LARGE SCALE GENOMIC DNA]</scope>
    <source>
        <strain evidence="5">CCM 8653</strain>
    </source>
</reference>
<keyword evidence="5" id="KW-1185">Reference proteome</keyword>
<dbReference type="Pfam" id="PF00440">
    <property type="entry name" value="TetR_N"/>
    <property type="match status" value="1"/>
</dbReference>
<comment type="caution">
    <text evidence="4">The sequence shown here is derived from an EMBL/GenBank/DDBJ whole genome shotgun (WGS) entry which is preliminary data.</text>
</comment>
<feature type="domain" description="HTH tetR-type" evidence="3">
    <location>
        <begin position="13"/>
        <end position="73"/>
    </location>
</feature>
<dbReference type="RefSeq" id="WP_188523234.1">
    <property type="nucleotide sequence ID" value="NZ_BMDG01000005.1"/>
</dbReference>
<proteinExistence type="predicted"/>
<evidence type="ECO:0000313" key="5">
    <source>
        <dbReference type="Proteomes" id="UP000632535"/>
    </source>
</evidence>
<evidence type="ECO:0000256" key="2">
    <source>
        <dbReference type="PROSITE-ProRule" id="PRU00335"/>
    </source>
</evidence>
<dbReference type="EMBL" id="BMDG01000005">
    <property type="protein sequence ID" value="GGI07547.1"/>
    <property type="molecule type" value="Genomic_DNA"/>
</dbReference>
<dbReference type="Proteomes" id="UP000632535">
    <property type="component" value="Unassembled WGS sequence"/>
</dbReference>
<dbReference type="InterPro" id="IPR001647">
    <property type="entry name" value="HTH_TetR"/>
</dbReference>
<protein>
    <submittedName>
        <fullName evidence="4">TetR family transcriptional regulator</fullName>
    </submittedName>
</protein>
<dbReference type="InterPro" id="IPR050109">
    <property type="entry name" value="HTH-type_TetR-like_transc_reg"/>
</dbReference>
<gene>
    <name evidence="4" type="ORF">GCM10007368_16710</name>
</gene>
<dbReference type="PRINTS" id="PR00455">
    <property type="entry name" value="HTHTETR"/>
</dbReference>
<dbReference type="InterPro" id="IPR036271">
    <property type="entry name" value="Tet_transcr_reg_TetR-rel_C_sf"/>
</dbReference>
<evidence type="ECO:0000256" key="1">
    <source>
        <dbReference type="ARBA" id="ARBA00023125"/>
    </source>
</evidence>
<organism evidence="4 5">
    <name type="scientific">Isoptericola cucumis</name>
    <dbReference type="NCBI Taxonomy" id="1776856"/>
    <lineage>
        <taxon>Bacteria</taxon>
        <taxon>Bacillati</taxon>
        <taxon>Actinomycetota</taxon>
        <taxon>Actinomycetes</taxon>
        <taxon>Micrococcales</taxon>
        <taxon>Promicromonosporaceae</taxon>
        <taxon>Isoptericola</taxon>
    </lineage>
</organism>
<feature type="DNA-binding region" description="H-T-H motif" evidence="2">
    <location>
        <begin position="36"/>
        <end position="55"/>
    </location>
</feature>
<dbReference type="SUPFAM" id="SSF46689">
    <property type="entry name" value="Homeodomain-like"/>
    <property type="match status" value="1"/>
</dbReference>
<dbReference type="SUPFAM" id="SSF48498">
    <property type="entry name" value="Tetracyclin repressor-like, C-terminal domain"/>
    <property type="match status" value="1"/>
</dbReference>
<sequence>MTAQPSTERGDLTPAARRVLEAASRLFYARGMHAVGVDAVAAEAGVTKKTLYDRFGSKEALEVAYLRDRDARWEALWRDRLAARPEPGVERVLVVFDAVADWMDAHGGRGCAAINARAEFDDPRHPVAVEVARQKAWVRDLLRDECAAAGLARPGDLADALALLYDGALAASGVGAGADPFGTARRAARDLCVAHGA</sequence>
<dbReference type="PANTHER" id="PTHR30055:SF200">
    <property type="entry name" value="HTH-TYPE TRANSCRIPTIONAL REPRESSOR BDCR"/>
    <property type="match status" value="1"/>
</dbReference>
<name>A0ABQ2B455_9MICO</name>
<dbReference type="Gene3D" id="1.10.357.10">
    <property type="entry name" value="Tetracycline Repressor, domain 2"/>
    <property type="match status" value="1"/>
</dbReference>